<proteinExistence type="predicted"/>
<dbReference type="AlphaFoldDB" id="A0A829YHN4"/>
<gene>
    <name evidence="1" type="ORF">GCM10011487_48370</name>
</gene>
<dbReference type="EMBL" id="BLJN01000005">
    <property type="protein sequence ID" value="GFE82837.1"/>
    <property type="molecule type" value="Genomic_DNA"/>
</dbReference>
<comment type="caution">
    <text evidence="1">The sequence shown here is derived from an EMBL/GenBank/DDBJ whole genome shotgun (WGS) entry which is preliminary data.</text>
</comment>
<evidence type="ECO:0000313" key="2">
    <source>
        <dbReference type="Proteomes" id="UP000445000"/>
    </source>
</evidence>
<dbReference type="PROSITE" id="PS51257">
    <property type="entry name" value="PROKAR_LIPOPROTEIN"/>
    <property type="match status" value="1"/>
</dbReference>
<sequence length="460" mass="50731">MKGLGWLTGGALALVASCYIALLLINLRDQPPSEFALRLEDIYRNRPAVADADNGYIYVMGFSAAPEADPHEMGLQRVAWLRHRAEHPEDQSPSDPLPGEYQSPQLPAFEKIRDACGWGANSCDRALAESDATLPEWLPAEQWRVDRYRTLLARPGWLETLPPDVMMPLPAYAPVLDAQRLLLVKAHSLAGQQDADGVREILERDVHFWRGVLTDSDILISRMIAVAALSRHFSMGNLALRRLPPEMQWAAMPEAWRAPFTADELSWHRCFAGEWLYARSVLSQIATGPAAAEAALHGENYGFLTRLQDLAIEPLFQLQDTTNQSAEMLVRAADALQVPIEQFTEARTSAAEIFASSAARVGTVANLYNPVGDMLASVASGSYDSYPPRVADVEGARRAAVLATELRSRKVDVANIRAEIEASALRMPYTGAPFVWDSKAQAILFIGLVPGERGQHSFKY</sequence>
<organism evidence="1 2">
    <name type="scientific">Steroidobacter agaridevorans</name>
    <dbReference type="NCBI Taxonomy" id="2695856"/>
    <lineage>
        <taxon>Bacteria</taxon>
        <taxon>Pseudomonadati</taxon>
        <taxon>Pseudomonadota</taxon>
        <taxon>Gammaproteobacteria</taxon>
        <taxon>Steroidobacterales</taxon>
        <taxon>Steroidobacteraceae</taxon>
        <taxon>Steroidobacter</taxon>
    </lineage>
</organism>
<reference evidence="2" key="1">
    <citation type="submission" date="2020-01" db="EMBL/GenBank/DDBJ databases">
        <title>'Steroidobacter agaridevorans' sp. nov., agar-degrading bacteria isolated from rhizosphere soils.</title>
        <authorList>
            <person name="Ikenaga M."/>
            <person name="Kataoka M."/>
            <person name="Murouchi A."/>
            <person name="Katsuragi S."/>
            <person name="Sakai M."/>
        </authorList>
    </citation>
    <scope>NUCLEOTIDE SEQUENCE [LARGE SCALE GENOMIC DNA]</scope>
    <source>
        <strain evidence="2">YU21-B</strain>
    </source>
</reference>
<protein>
    <submittedName>
        <fullName evidence="1">Uncharacterized protein</fullName>
    </submittedName>
</protein>
<dbReference type="Proteomes" id="UP000445000">
    <property type="component" value="Unassembled WGS sequence"/>
</dbReference>
<evidence type="ECO:0000313" key="1">
    <source>
        <dbReference type="EMBL" id="GFE82837.1"/>
    </source>
</evidence>
<accession>A0A829YHN4</accession>
<keyword evidence="2" id="KW-1185">Reference proteome</keyword>
<name>A0A829YHN4_9GAMM</name>